<gene>
    <name evidence="1" type="ORF">TKK_002724</name>
</gene>
<comment type="caution">
    <text evidence="1">The sequence shown here is derived from an EMBL/GenBank/DDBJ whole genome shotgun (WGS) entry which is preliminary data.</text>
</comment>
<proteinExistence type="predicted"/>
<evidence type="ECO:0000313" key="2">
    <source>
        <dbReference type="Proteomes" id="UP001627154"/>
    </source>
</evidence>
<accession>A0ABD2XGW0</accession>
<name>A0ABD2XGW0_9HYME</name>
<evidence type="ECO:0000313" key="1">
    <source>
        <dbReference type="EMBL" id="KAL3404676.1"/>
    </source>
</evidence>
<sequence>MDEEECWDPVEKTDEVSQSAPTQLKIALRILKIGQNHLLLEPSEIIFLMVLIQKIHSTKKVVNQSEQGMKIDLTEGIFFILSEINFPSLKYDLN</sequence>
<keyword evidence="2" id="KW-1185">Reference proteome</keyword>
<protein>
    <submittedName>
        <fullName evidence="1">Uncharacterized protein</fullName>
    </submittedName>
</protein>
<dbReference type="AlphaFoldDB" id="A0ABD2XGW0"/>
<organism evidence="1 2">
    <name type="scientific">Trichogramma kaykai</name>
    <dbReference type="NCBI Taxonomy" id="54128"/>
    <lineage>
        <taxon>Eukaryota</taxon>
        <taxon>Metazoa</taxon>
        <taxon>Ecdysozoa</taxon>
        <taxon>Arthropoda</taxon>
        <taxon>Hexapoda</taxon>
        <taxon>Insecta</taxon>
        <taxon>Pterygota</taxon>
        <taxon>Neoptera</taxon>
        <taxon>Endopterygota</taxon>
        <taxon>Hymenoptera</taxon>
        <taxon>Apocrita</taxon>
        <taxon>Proctotrupomorpha</taxon>
        <taxon>Chalcidoidea</taxon>
        <taxon>Trichogrammatidae</taxon>
        <taxon>Trichogramma</taxon>
    </lineage>
</organism>
<dbReference type="EMBL" id="JBJJXI010000023">
    <property type="protein sequence ID" value="KAL3404676.1"/>
    <property type="molecule type" value="Genomic_DNA"/>
</dbReference>
<dbReference type="Proteomes" id="UP001627154">
    <property type="component" value="Unassembled WGS sequence"/>
</dbReference>
<reference evidence="1 2" key="1">
    <citation type="journal article" date="2024" name="bioRxiv">
        <title>A reference genome for Trichogramma kaykai: A tiny desert-dwelling parasitoid wasp with competing sex-ratio distorters.</title>
        <authorList>
            <person name="Culotta J."/>
            <person name="Lindsey A.R."/>
        </authorList>
    </citation>
    <scope>NUCLEOTIDE SEQUENCE [LARGE SCALE GENOMIC DNA]</scope>
    <source>
        <strain evidence="1 2">KSX58</strain>
    </source>
</reference>